<reference evidence="3 4" key="1">
    <citation type="submission" date="2024-03" db="EMBL/GenBank/DDBJ databases">
        <title>Human intestinal bacterial collection.</title>
        <authorList>
            <person name="Pauvert C."/>
            <person name="Hitch T.C.A."/>
            <person name="Clavel T."/>
        </authorList>
    </citation>
    <scope>NUCLEOTIDE SEQUENCE [LARGE SCALE GENOMIC DNA]</scope>
    <source>
        <strain evidence="3 4">CLA-AA-H192</strain>
    </source>
</reference>
<dbReference type="PROSITE" id="PS50943">
    <property type="entry name" value="HTH_CROC1"/>
    <property type="match status" value="1"/>
</dbReference>
<dbReference type="Gene3D" id="1.10.260.40">
    <property type="entry name" value="lambda repressor-like DNA-binding domains"/>
    <property type="match status" value="1"/>
</dbReference>
<proteinExistence type="predicted"/>
<keyword evidence="4" id="KW-1185">Reference proteome</keyword>
<dbReference type="Proteomes" id="UP001491552">
    <property type="component" value="Unassembled WGS sequence"/>
</dbReference>
<dbReference type="RefSeq" id="WP_349136132.1">
    <property type="nucleotide sequence ID" value="NZ_JBBMFF010000230.1"/>
</dbReference>
<accession>A0ABV1G7P6</accession>
<dbReference type="SUPFAM" id="SSF47413">
    <property type="entry name" value="lambda repressor-like DNA-binding domains"/>
    <property type="match status" value="1"/>
</dbReference>
<dbReference type="CDD" id="cd00093">
    <property type="entry name" value="HTH_XRE"/>
    <property type="match status" value="1"/>
</dbReference>
<dbReference type="PANTHER" id="PTHR46797">
    <property type="entry name" value="HTH-TYPE TRANSCRIPTIONAL REGULATOR"/>
    <property type="match status" value="1"/>
</dbReference>
<protein>
    <submittedName>
        <fullName evidence="3">Helix-turn-helix transcriptional regulator</fullName>
    </submittedName>
</protein>
<keyword evidence="1" id="KW-0238">DNA-binding</keyword>
<sequence length="104" mass="11916">MDTNERLRQLLEQRGWTEYRLAKVCGLNQSTLANIFRRNTVPSIATLETICKGFGITLSQFFATEDTVELTPELKELFDCWTALSPKQRKTAVLMLQAMSQDDQ</sequence>
<organism evidence="3 4">
    <name type="scientific">Faecousia intestinalis</name>
    <dbReference type="NCBI Taxonomy" id="3133167"/>
    <lineage>
        <taxon>Bacteria</taxon>
        <taxon>Bacillati</taxon>
        <taxon>Bacillota</taxon>
        <taxon>Clostridia</taxon>
        <taxon>Eubacteriales</taxon>
        <taxon>Oscillospiraceae</taxon>
        <taxon>Faecousia</taxon>
    </lineage>
</organism>
<gene>
    <name evidence="3" type="ORF">WMO66_09255</name>
</gene>
<evidence type="ECO:0000256" key="1">
    <source>
        <dbReference type="ARBA" id="ARBA00023125"/>
    </source>
</evidence>
<evidence type="ECO:0000259" key="2">
    <source>
        <dbReference type="PROSITE" id="PS50943"/>
    </source>
</evidence>
<feature type="domain" description="HTH cro/C1-type" evidence="2">
    <location>
        <begin position="7"/>
        <end position="61"/>
    </location>
</feature>
<evidence type="ECO:0000313" key="4">
    <source>
        <dbReference type="Proteomes" id="UP001491552"/>
    </source>
</evidence>
<name>A0ABV1G7P6_9FIRM</name>
<dbReference type="SMART" id="SM00530">
    <property type="entry name" value="HTH_XRE"/>
    <property type="match status" value="1"/>
</dbReference>
<dbReference type="InterPro" id="IPR050807">
    <property type="entry name" value="TransReg_Diox_bact_type"/>
</dbReference>
<dbReference type="EMBL" id="JBBMFF010000230">
    <property type="protein sequence ID" value="MEQ2511432.1"/>
    <property type="molecule type" value="Genomic_DNA"/>
</dbReference>
<dbReference type="InterPro" id="IPR010982">
    <property type="entry name" value="Lambda_DNA-bd_dom_sf"/>
</dbReference>
<comment type="caution">
    <text evidence="3">The sequence shown here is derived from an EMBL/GenBank/DDBJ whole genome shotgun (WGS) entry which is preliminary data.</text>
</comment>
<dbReference type="PANTHER" id="PTHR46797:SF1">
    <property type="entry name" value="METHYLPHOSPHONATE SYNTHASE"/>
    <property type="match status" value="1"/>
</dbReference>
<dbReference type="InterPro" id="IPR001387">
    <property type="entry name" value="Cro/C1-type_HTH"/>
</dbReference>
<dbReference type="Pfam" id="PF01381">
    <property type="entry name" value="HTH_3"/>
    <property type="match status" value="1"/>
</dbReference>
<evidence type="ECO:0000313" key="3">
    <source>
        <dbReference type="EMBL" id="MEQ2511432.1"/>
    </source>
</evidence>